<feature type="transmembrane region" description="Helical" evidence="1">
    <location>
        <begin position="105"/>
        <end position="129"/>
    </location>
</feature>
<gene>
    <name evidence="2" type="ORF">MM50RIKEN_23220</name>
</gene>
<keyword evidence="1" id="KW-1133">Transmembrane helix</keyword>
<reference evidence="2" key="1">
    <citation type="submission" date="2020-09" db="EMBL/GenBank/DDBJ databases">
        <title>New species isolated from human feces.</title>
        <authorList>
            <person name="Kitahara M."/>
            <person name="Shigeno Y."/>
            <person name="Shime M."/>
            <person name="Matsumoto Y."/>
            <person name="Nakamura S."/>
            <person name="Motooka D."/>
            <person name="Fukuoka S."/>
            <person name="Nishikawa H."/>
            <person name="Benno Y."/>
        </authorList>
    </citation>
    <scope>NUCLEOTIDE SEQUENCE</scope>
    <source>
        <strain evidence="2">MM50</strain>
    </source>
</reference>
<keyword evidence="1" id="KW-0472">Membrane</keyword>
<dbReference type="AlphaFoldDB" id="A0A810Q2K9"/>
<accession>A0A810Q2K9</accession>
<proteinExistence type="predicted"/>
<evidence type="ECO:0000256" key="1">
    <source>
        <dbReference type="SAM" id="Phobius"/>
    </source>
</evidence>
<dbReference type="KEGG" id="vcop:MM50RIKEN_23220"/>
<dbReference type="RefSeq" id="WP_213541117.1">
    <property type="nucleotide sequence ID" value="NZ_AP023418.1"/>
</dbReference>
<name>A0A810Q2K9_9FIRM</name>
<keyword evidence="1" id="KW-0812">Transmembrane</keyword>
<organism evidence="2 3">
    <name type="scientific">Vescimonas coprocola</name>
    <dbReference type="NCBI Taxonomy" id="2714355"/>
    <lineage>
        <taxon>Bacteria</taxon>
        <taxon>Bacillati</taxon>
        <taxon>Bacillota</taxon>
        <taxon>Clostridia</taxon>
        <taxon>Eubacteriales</taxon>
        <taxon>Oscillospiraceae</taxon>
        <taxon>Vescimonas</taxon>
    </lineage>
</organism>
<dbReference type="Proteomes" id="UP000681035">
    <property type="component" value="Chromosome"/>
</dbReference>
<protein>
    <submittedName>
        <fullName evidence="2">Uncharacterized protein</fullName>
    </submittedName>
</protein>
<evidence type="ECO:0000313" key="3">
    <source>
        <dbReference type="Proteomes" id="UP000681035"/>
    </source>
</evidence>
<dbReference type="EMBL" id="AP023418">
    <property type="protein sequence ID" value="BCK82559.1"/>
    <property type="molecule type" value="Genomic_DNA"/>
</dbReference>
<evidence type="ECO:0000313" key="2">
    <source>
        <dbReference type="EMBL" id="BCK82559.1"/>
    </source>
</evidence>
<keyword evidence="3" id="KW-1185">Reference proteome</keyword>
<sequence>MPQILLCCVLALLLAALGLLLRSLRRRSRPSGGNETLKVLLVCFFTCGILLHLPMYAAAYAGEHLSWLKALLGAVHHTLRMFVLDGELDPIHEFAMSRPAVWSDLYFGAAIVVYLVSPLLTFSVVLSFFKNLSALWRYAFRRCTELYVFSELNEDSLYLAGSIKAAHPKGLVVFTDVYENESEEFGEQMAAAHRLGAACFKTDIALLRLRRSDRSRPVYFFLLGRDKAENIHQAVLLTRRWGTRSNMHLYLFATGAESELLFQSADPHGMRIRRVNEVRSLVQLLLYQQGEKLFETAAPLPEGRHQISALLLGLGQYGTEMLKALAWFGQMDGYDLRLTAVDARPNARELFTYRCPELMDRRHNGQRIPGEAQYDIRIHAGMRLESREFLELVQTLPQLTYVFVALGSDTRNIEAAVRLRELCQRRGLHPYILAVVQDPFKTVALTSVTDYRGTPYDLHFLGARDMLYSESNILHSRLEAEALTRHLKWGDEDVFWRYEFNYRSSIASVIHHRLKLRLGVPGADKPPAERTEEEKQLLRVIEHRRWNAYMRTEGYCYSGSTDPASRNDLGKLHNCLVPFDELSEKEKAKDDD</sequence>
<feature type="transmembrane region" description="Helical" evidence="1">
    <location>
        <begin position="39"/>
        <end position="59"/>
    </location>
</feature>
<dbReference type="Gene3D" id="6.20.350.10">
    <property type="match status" value="1"/>
</dbReference>